<organism evidence="1 2">
    <name type="scientific">Streptomyces polyasparticus</name>
    <dbReference type="NCBI Taxonomy" id="2767826"/>
    <lineage>
        <taxon>Bacteria</taxon>
        <taxon>Bacillati</taxon>
        <taxon>Actinomycetota</taxon>
        <taxon>Actinomycetes</taxon>
        <taxon>Kitasatosporales</taxon>
        <taxon>Streptomycetaceae</taxon>
        <taxon>Streptomyces</taxon>
    </lineage>
</organism>
<sequence length="395" mass="43878">MANTRPRISDRQRRVLLMRRHLLTPSARAMSVEQVTETLVGLHATEPATVFLSAAARMNGATPQAVERALYEDRSLVRMLCMRRTMFVVPKDLAPVVEASASRTVAARERAALAKVLADQLGHDTRWLTDVENEVAEALKGLGEADATQIADAVPRLKEQITISPGKPYETRPRISNKVLTVMAAEGRLRRSRPQGSWTSAKFRWTLAEPHPQLPVDQARVELATRYLAAFGPATLDDLKWWTGWNLTQTRTALAGTAAIEADLDHATGYVLPDDPVLQESKGEDGDAVVNLLPTLDPTAMGWRDRDWYLDPEYVPELFDRNGNICPTVWADGRIIGGWRQRDDGQIVTELFTSAAADPRVRTALAAEADRLSEFLGDVCVRPHVNTPLMYRLSE</sequence>
<protein>
    <submittedName>
        <fullName evidence="1">AlkZ family DNA glycosylase</fullName>
    </submittedName>
</protein>
<reference evidence="1 2" key="1">
    <citation type="submission" date="2020-08" db="EMBL/GenBank/DDBJ databases">
        <title>Genemic of Streptomyces polyaspartic.</title>
        <authorList>
            <person name="Liu W."/>
        </authorList>
    </citation>
    <scope>NUCLEOTIDE SEQUENCE [LARGE SCALE GENOMIC DNA]</scope>
    <source>
        <strain evidence="1 2">TRM66268-LWL</strain>
    </source>
</reference>
<dbReference type="Pfam" id="PF06224">
    <property type="entry name" value="AlkZ-like"/>
    <property type="match status" value="1"/>
</dbReference>
<evidence type="ECO:0000313" key="1">
    <source>
        <dbReference type="EMBL" id="MBC9719629.1"/>
    </source>
</evidence>
<keyword evidence="2" id="KW-1185">Reference proteome</keyword>
<dbReference type="RefSeq" id="WP_187820029.1">
    <property type="nucleotide sequence ID" value="NZ_JACTVJ010000054.1"/>
</dbReference>
<dbReference type="EMBL" id="JACTVJ010000054">
    <property type="protein sequence ID" value="MBC9719629.1"/>
    <property type="molecule type" value="Genomic_DNA"/>
</dbReference>
<comment type="caution">
    <text evidence="1">The sequence shown here is derived from an EMBL/GenBank/DDBJ whole genome shotgun (WGS) entry which is preliminary data.</text>
</comment>
<dbReference type="Proteomes" id="UP000642284">
    <property type="component" value="Unassembled WGS sequence"/>
</dbReference>
<dbReference type="PANTHER" id="PTHR38479:SF2">
    <property type="entry name" value="WINGED HELIX DNA-BINDING DOMAIN-CONTAINING PROTEIN"/>
    <property type="match status" value="1"/>
</dbReference>
<dbReference type="InterPro" id="IPR009351">
    <property type="entry name" value="AlkZ-like"/>
</dbReference>
<dbReference type="PANTHER" id="PTHR38479">
    <property type="entry name" value="LMO0824 PROTEIN"/>
    <property type="match status" value="1"/>
</dbReference>
<proteinExistence type="predicted"/>
<name>A0ABR7SVT2_9ACTN</name>
<gene>
    <name evidence="1" type="ORF">H9Y04_44895</name>
</gene>
<evidence type="ECO:0000313" key="2">
    <source>
        <dbReference type="Proteomes" id="UP000642284"/>
    </source>
</evidence>
<accession>A0ABR7SVT2</accession>